<dbReference type="RefSeq" id="WP_005607316.1">
    <property type="nucleotide sequence ID" value="NZ_ADOG01000009.1"/>
</dbReference>
<name>A0A828PTM3_ACTPL</name>
<evidence type="ECO:0000313" key="2">
    <source>
        <dbReference type="Proteomes" id="UP000005341"/>
    </source>
</evidence>
<organism evidence="1 2">
    <name type="scientific">Actinobacillus pleuropneumoniae serovar 6 str. Femo</name>
    <dbReference type="NCBI Taxonomy" id="754256"/>
    <lineage>
        <taxon>Bacteria</taxon>
        <taxon>Pseudomonadati</taxon>
        <taxon>Pseudomonadota</taxon>
        <taxon>Gammaproteobacteria</taxon>
        <taxon>Pasteurellales</taxon>
        <taxon>Pasteurellaceae</taxon>
        <taxon>Actinobacillus</taxon>
    </lineage>
</organism>
<proteinExistence type="predicted"/>
<evidence type="ECO:0000313" key="1">
    <source>
        <dbReference type="EMBL" id="EFM92384.1"/>
    </source>
</evidence>
<gene>
    <name evidence="1" type="ORF">appser6_5880</name>
</gene>
<reference evidence="1 2" key="1">
    <citation type="journal article" date="2010" name="J. Bacteriol.">
        <title>Comparative genomic characterization of Actinobacillus pleuropneumoniae.</title>
        <authorList>
            <person name="Xu Z."/>
            <person name="Chen X."/>
            <person name="Li L."/>
            <person name="Li T."/>
            <person name="Wang S."/>
            <person name="Chen H."/>
            <person name="Zhou R."/>
        </authorList>
    </citation>
    <scope>NUCLEOTIDE SEQUENCE [LARGE SCALE GENOMIC DNA]</scope>
    <source>
        <strain evidence="1 2">Femo</strain>
    </source>
</reference>
<protein>
    <submittedName>
        <fullName evidence="1">Uncharacterized protein</fullName>
    </submittedName>
</protein>
<comment type="caution">
    <text evidence="1">The sequence shown here is derived from an EMBL/GenBank/DDBJ whole genome shotgun (WGS) entry which is preliminary data.</text>
</comment>
<sequence>MAAQTSPATNDTSKMVGRSVVLEYCITPAAGENTKPIDSDWKPAGAMRTKAFDFKPNTVTSEADDEGGFPETLVTNSEFSLSGEGEFRKKDKTTEIGINALVDLYVKAITARKQPRVWVRLNYGSIVVEGKLVITELSTEAPTNDLVTFSVGFGVGESSTLSITVK</sequence>
<dbReference type="Proteomes" id="UP000005341">
    <property type="component" value="Unassembled WGS sequence"/>
</dbReference>
<dbReference type="AlphaFoldDB" id="A0A828PTM3"/>
<dbReference type="EMBL" id="ADOG01000009">
    <property type="protein sequence ID" value="EFM92384.1"/>
    <property type="molecule type" value="Genomic_DNA"/>
</dbReference>
<accession>A0A828PTM3</accession>